<dbReference type="Pfam" id="PF00294">
    <property type="entry name" value="PfkB"/>
    <property type="match status" value="1"/>
</dbReference>
<organism evidence="5 6">
    <name type="scientific">candidate division MSBL1 archaeon SCGC-AAA259A05</name>
    <dbReference type="NCBI Taxonomy" id="1698259"/>
    <lineage>
        <taxon>Archaea</taxon>
        <taxon>Methanobacteriati</taxon>
        <taxon>Methanobacteriota</taxon>
        <taxon>candidate division MSBL1</taxon>
    </lineage>
</organism>
<accession>A0A133U480</accession>
<proteinExistence type="inferred from homology"/>
<dbReference type="Gene3D" id="3.40.1190.20">
    <property type="match status" value="1"/>
</dbReference>
<evidence type="ECO:0000313" key="5">
    <source>
        <dbReference type="EMBL" id="KXA89007.1"/>
    </source>
</evidence>
<comment type="caution">
    <text evidence="5">The sequence shown here is derived from an EMBL/GenBank/DDBJ whole genome shotgun (WGS) entry which is preliminary data.</text>
</comment>
<keyword evidence="3" id="KW-0418">Kinase</keyword>
<dbReference type="EMBL" id="LHXJ01000105">
    <property type="protein sequence ID" value="KXA89007.1"/>
    <property type="molecule type" value="Genomic_DNA"/>
</dbReference>
<reference evidence="5 6" key="1">
    <citation type="journal article" date="2016" name="Sci. Rep.">
        <title>Metabolic traits of an uncultured archaeal lineage -MSBL1- from brine pools of the Red Sea.</title>
        <authorList>
            <person name="Mwirichia R."/>
            <person name="Alam I."/>
            <person name="Rashid M."/>
            <person name="Vinu M."/>
            <person name="Ba-Alawi W."/>
            <person name="Anthony Kamau A."/>
            <person name="Kamanda Ngugi D."/>
            <person name="Goker M."/>
            <person name="Klenk H.P."/>
            <person name="Bajic V."/>
            <person name="Stingl U."/>
        </authorList>
    </citation>
    <scope>NUCLEOTIDE SEQUENCE [LARGE SCALE GENOMIC DNA]</scope>
    <source>
        <strain evidence="5">SCGC-AAA259A05</strain>
    </source>
</reference>
<dbReference type="InterPro" id="IPR050306">
    <property type="entry name" value="PfkB_Carbo_kinase"/>
</dbReference>
<sequence length="291" mass="31526">MQLDTVVVGHATVDVNVLPHGVIENVLGGAPTYAGFALASLGREVGIVSKIGQDFPDYFPPLFSKFGLNTEGILVTRGGTTKFENTYTEKGEREQVCEEVADPIVPGDIPQAYLNSRSFYFSPVMDEVSPKTLSRISDEENVAMIDPQGLFRRIEDSGEIRLEVPKNFEDYLSQVEIVKIGKDEFRAFGRSEEEVLESLSGMGPDVAILTLGEDGCKVFSDGKVTNIKSLSVEAKDLTGAGDVFGASFLSNYLETGDPTDSARFATAAAGLKIEYKGPTGFPSKEEVKEML</sequence>
<dbReference type="AlphaFoldDB" id="A0A133U480"/>
<evidence type="ECO:0000259" key="4">
    <source>
        <dbReference type="Pfam" id="PF00294"/>
    </source>
</evidence>
<feature type="domain" description="Carbohydrate kinase PfkB" evidence="4">
    <location>
        <begin position="6"/>
        <end position="280"/>
    </location>
</feature>
<evidence type="ECO:0000256" key="3">
    <source>
        <dbReference type="ARBA" id="ARBA00022777"/>
    </source>
</evidence>
<dbReference type="Proteomes" id="UP000070163">
    <property type="component" value="Unassembled WGS sequence"/>
</dbReference>
<evidence type="ECO:0000256" key="2">
    <source>
        <dbReference type="ARBA" id="ARBA00022679"/>
    </source>
</evidence>
<dbReference type="GO" id="GO:0016301">
    <property type="term" value="F:kinase activity"/>
    <property type="evidence" value="ECO:0007669"/>
    <property type="project" value="UniProtKB-KW"/>
</dbReference>
<gene>
    <name evidence="5" type="ORF">AKJ57_05970</name>
</gene>
<dbReference type="PANTHER" id="PTHR43085">
    <property type="entry name" value="HEXOKINASE FAMILY MEMBER"/>
    <property type="match status" value="1"/>
</dbReference>
<evidence type="ECO:0000313" key="6">
    <source>
        <dbReference type="Proteomes" id="UP000070163"/>
    </source>
</evidence>
<keyword evidence="6" id="KW-1185">Reference proteome</keyword>
<keyword evidence="2" id="KW-0808">Transferase</keyword>
<name>A0A133U480_9EURY</name>
<comment type="similarity">
    <text evidence="1">Belongs to the carbohydrate kinase PfkB family.</text>
</comment>
<dbReference type="PANTHER" id="PTHR43085:SF57">
    <property type="entry name" value="CARBOHYDRATE KINASE PFKB DOMAIN-CONTAINING PROTEIN"/>
    <property type="match status" value="1"/>
</dbReference>
<protein>
    <recommendedName>
        <fullName evidence="4">Carbohydrate kinase PfkB domain-containing protein</fullName>
    </recommendedName>
</protein>
<dbReference type="InterPro" id="IPR011611">
    <property type="entry name" value="PfkB_dom"/>
</dbReference>
<dbReference type="SUPFAM" id="SSF53613">
    <property type="entry name" value="Ribokinase-like"/>
    <property type="match status" value="1"/>
</dbReference>
<evidence type="ECO:0000256" key="1">
    <source>
        <dbReference type="ARBA" id="ARBA00010688"/>
    </source>
</evidence>
<dbReference type="InterPro" id="IPR029056">
    <property type="entry name" value="Ribokinase-like"/>
</dbReference>